<dbReference type="SUPFAM" id="SSF52518">
    <property type="entry name" value="Thiamin diphosphate-binding fold (THDP-binding)"/>
    <property type="match status" value="1"/>
</dbReference>
<keyword evidence="2" id="KW-0456">Lyase</keyword>
<dbReference type="InterPro" id="IPR005593">
    <property type="entry name" value="Xul5P/Fru6P_PKetolase"/>
</dbReference>
<dbReference type="Gene3D" id="3.40.50.970">
    <property type="match status" value="1"/>
</dbReference>
<gene>
    <name evidence="2" type="ORF">FLM9_904</name>
</gene>
<dbReference type="EMBL" id="FITM01000097">
    <property type="protein sequence ID" value="SAY38870.1"/>
    <property type="molecule type" value="Genomic_DNA"/>
</dbReference>
<feature type="domain" description="Xylulose 5-phosphate/Fructose 6-phosphate phosphoketolase N-terminal" evidence="1">
    <location>
        <begin position="1"/>
        <end position="152"/>
    </location>
</feature>
<dbReference type="GO" id="GO:0050193">
    <property type="term" value="F:phosphoketolase activity"/>
    <property type="evidence" value="ECO:0007669"/>
    <property type="project" value="UniProtKB-EC"/>
</dbReference>
<dbReference type="Pfam" id="PF09364">
    <property type="entry name" value="XFP_N"/>
    <property type="match status" value="1"/>
</dbReference>
<reference evidence="3" key="1">
    <citation type="submission" date="2016-02" db="EMBL/GenBank/DDBJ databases">
        <authorList>
            <person name="liu f."/>
        </authorList>
    </citation>
    <scope>NUCLEOTIDE SEQUENCE [LARGE SCALE GENOMIC DNA]</scope>
</reference>
<dbReference type="InterPro" id="IPR018970">
    <property type="entry name" value="Xul5P/Fru6P_PKetolase_N"/>
</dbReference>
<evidence type="ECO:0000313" key="2">
    <source>
        <dbReference type="EMBL" id="SAY38870.1"/>
    </source>
</evidence>
<dbReference type="EC" id="4.1.2.22" evidence="2"/>
<protein>
    <submittedName>
        <fullName evidence="2">Xylulose-5-phosphate phosphoketolase</fullName>
        <ecNumber evidence="2">4.1.2.22</ecNumber>
        <ecNumber evidence="2">4.1.2.9</ecNumber>
    </submittedName>
</protein>
<dbReference type="PANTHER" id="PTHR31273">
    <property type="entry name" value="PHOSPHOKETOLASE-RELATED"/>
    <property type="match status" value="1"/>
</dbReference>
<dbReference type="PANTHER" id="PTHR31273:SF0">
    <property type="entry name" value="PHOSPHOKETOLASE-RELATED"/>
    <property type="match status" value="1"/>
</dbReference>
<evidence type="ECO:0000259" key="1">
    <source>
        <dbReference type="Pfam" id="PF09364"/>
    </source>
</evidence>
<organism evidence="2 3">
    <name type="scientific">Candidatus Synechococcus spongiarum</name>
    <dbReference type="NCBI Taxonomy" id="431041"/>
    <lineage>
        <taxon>Bacteria</taxon>
        <taxon>Bacillati</taxon>
        <taxon>Cyanobacteriota</taxon>
        <taxon>Cyanophyceae</taxon>
        <taxon>Synechococcales</taxon>
        <taxon>Synechococcaceae</taxon>
        <taxon>Synechococcus</taxon>
    </lineage>
</organism>
<dbReference type="GO" id="GO:0005975">
    <property type="term" value="P:carbohydrate metabolic process"/>
    <property type="evidence" value="ECO:0007669"/>
    <property type="project" value="InterPro"/>
</dbReference>
<proteinExistence type="predicted"/>
<accession>A0A164ZR90</accession>
<dbReference type="AlphaFoldDB" id="A0A164ZR90"/>
<name>A0A164ZR90_9SYNE</name>
<dbReference type="InterPro" id="IPR029061">
    <property type="entry name" value="THDP-binding"/>
</dbReference>
<dbReference type="Proteomes" id="UP000182631">
    <property type="component" value="Unassembled WGS sequence"/>
</dbReference>
<keyword evidence="3" id="KW-1185">Reference proteome</keyword>
<dbReference type="EC" id="4.1.2.9" evidence="2"/>
<dbReference type="GO" id="GO:0047905">
    <property type="term" value="F:fructose-6-phosphate phosphoketolase activity"/>
    <property type="evidence" value="ECO:0007669"/>
    <property type="project" value="UniProtKB-EC"/>
</dbReference>
<sequence length="160" mass="17748">MGDGEAETGPLATSWHINKFLNPVRDVAVLPVLHLNGYKIANPTILSRVSTEEPCSLLRGYGWNPPCLVEDSDPAAMHRTMALMETAVLEIRSLQQQARKSGEPFRPHWPMIMLRFPKGWTGPKEMDDRRLEGFWRSHQVPLAQVKTNPAQLAAAGGVAA</sequence>
<evidence type="ECO:0000313" key="3">
    <source>
        <dbReference type="Proteomes" id="UP000182631"/>
    </source>
</evidence>